<protein>
    <submittedName>
        <fullName evidence="1">Uncharacterized protein</fullName>
    </submittedName>
</protein>
<accession>A0A382GZ08</accession>
<proteinExistence type="predicted"/>
<evidence type="ECO:0000313" key="1">
    <source>
        <dbReference type="EMBL" id="SVB80112.1"/>
    </source>
</evidence>
<feature type="non-terminal residue" evidence="1">
    <location>
        <position position="83"/>
    </location>
</feature>
<gene>
    <name evidence="1" type="ORF">METZ01_LOCUS232966</name>
</gene>
<sequence length="83" mass="9542">MSLANVPANLNQSVEIVIQAFSGNEHIRCLTPYLKDISLYRNQLSEEQKSRLRNLAFQFDQLVSHRAMDDRPESIGLDQTHDN</sequence>
<dbReference type="EMBL" id="UINC01058162">
    <property type="protein sequence ID" value="SVB80112.1"/>
    <property type="molecule type" value="Genomic_DNA"/>
</dbReference>
<reference evidence="1" key="1">
    <citation type="submission" date="2018-05" db="EMBL/GenBank/DDBJ databases">
        <authorList>
            <person name="Lanie J.A."/>
            <person name="Ng W.-L."/>
            <person name="Kazmierczak K.M."/>
            <person name="Andrzejewski T.M."/>
            <person name="Davidsen T.M."/>
            <person name="Wayne K.J."/>
            <person name="Tettelin H."/>
            <person name="Glass J.I."/>
            <person name="Rusch D."/>
            <person name="Podicherti R."/>
            <person name="Tsui H.-C.T."/>
            <person name="Winkler M.E."/>
        </authorList>
    </citation>
    <scope>NUCLEOTIDE SEQUENCE</scope>
</reference>
<name>A0A382GZ08_9ZZZZ</name>
<organism evidence="1">
    <name type="scientific">marine metagenome</name>
    <dbReference type="NCBI Taxonomy" id="408172"/>
    <lineage>
        <taxon>unclassified sequences</taxon>
        <taxon>metagenomes</taxon>
        <taxon>ecological metagenomes</taxon>
    </lineage>
</organism>
<dbReference type="AlphaFoldDB" id="A0A382GZ08"/>